<name>A0A9W6GJ77_9FUSO</name>
<proteinExistence type="predicted"/>
<protein>
    <submittedName>
        <fullName evidence="1">Uncharacterized protein</fullName>
    </submittedName>
</protein>
<dbReference type="AlphaFoldDB" id="A0A9W6GJ77"/>
<dbReference type="RefSeq" id="WP_281832710.1">
    <property type="nucleotide sequence ID" value="NZ_BSDY01000001.1"/>
</dbReference>
<evidence type="ECO:0000313" key="1">
    <source>
        <dbReference type="EMBL" id="GLI54741.1"/>
    </source>
</evidence>
<evidence type="ECO:0000313" key="2">
    <source>
        <dbReference type="Proteomes" id="UP001144471"/>
    </source>
</evidence>
<comment type="caution">
    <text evidence="1">The sequence shown here is derived from an EMBL/GenBank/DDBJ whole genome shotgun (WGS) entry which is preliminary data.</text>
</comment>
<keyword evidence="2" id="KW-1185">Reference proteome</keyword>
<reference evidence="1" key="1">
    <citation type="submission" date="2022-12" db="EMBL/GenBank/DDBJ databases">
        <title>Reference genome sequencing for broad-spectrum identification of bacterial and archaeal isolates by mass spectrometry.</title>
        <authorList>
            <person name="Sekiguchi Y."/>
            <person name="Tourlousse D.M."/>
        </authorList>
    </citation>
    <scope>NUCLEOTIDE SEQUENCE</scope>
    <source>
        <strain evidence="1">10succ1</strain>
    </source>
</reference>
<gene>
    <name evidence="1" type="ORF">PM10SUCC1_02560</name>
</gene>
<sequence>MHPATGITLKEAQEMYRKYMDAERKVLSNQRYKIEDRELERADLKDIVAGKKEWERVCIDLSGGNSKRTVSIIPSNL</sequence>
<accession>A0A9W6GJ77</accession>
<dbReference type="Proteomes" id="UP001144471">
    <property type="component" value="Unassembled WGS sequence"/>
</dbReference>
<dbReference type="EMBL" id="BSDY01000001">
    <property type="protein sequence ID" value="GLI54741.1"/>
    <property type="molecule type" value="Genomic_DNA"/>
</dbReference>
<organism evidence="1 2">
    <name type="scientific">Propionigenium maris DSM 9537</name>
    <dbReference type="NCBI Taxonomy" id="1123000"/>
    <lineage>
        <taxon>Bacteria</taxon>
        <taxon>Fusobacteriati</taxon>
        <taxon>Fusobacteriota</taxon>
        <taxon>Fusobacteriia</taxon>
        <taxon>Fusobacteriales</taxon>
        <taxon>Fusobacteriaceae</taxon>
        <taxon>Propionigenium</taxon>
    </lineage>
</organism>